<evidence type="ECO:0000256" key="2">
    <source>
        <dbReference type="SAM" id="Phobius"/>
    </source>
</evidence>
<feature type="compositionally biased region" description="Basic and acidic residues" evidence="1">
    <location>
        <begin position="2339"/>
        <end position="2356"/>
    </location>
</feature>
<dbReference type="InterPro" id="IPR011050">
    <property type="entry name" value="Pectin_lyase_fold/virulence"/>
</dbReference>
<dbReference type="SUPFAM" id="SSF56112">
    <property type="entry name" value="Protein kinase-like (PK-like)"/>
    <property type="match status" value="1"/>
</dbReference>
<organism evidence="4 5">
    <name type="scientific">Blattamonas nauphoetae</name>
    <dbReference type="NCBI Taxonomy" id="2049346"/>
    <lineage>
        <taxon>Eukaryota</taxon>
        <taxon>Metamonada</taxon>
        <taxon>Preaxostyla</taxon>
        <taxon>Oxymonadida</taxon>
        <taxon>Blattamonas</taxon>
    </lineage>
</organism>
<dbReference type="PANTHER" id="PTHR23257">
    <property type="entry name" value="SERINE-THREONINE PROTEIN KINASE"/>
    <property type="match status" value="1"/>
</dbReference>
<evidence type="ECO:0000256" key="1">
    <source>
        <dbReference type="SAM" id="MobiDB-lite"/>
    </source>
</evidence>
<dbReference type="PROSITE" id="PS50011">
    <property type="entry name" value="PROTEIN_KINASE_DOM"/>
    <property type="match status" value="1"/>
</dbReference>
<dbReference type="InterPro" id="IPR011009">
    <property type="entry name" value="Kinase-like_dom_sf"/>
</dbReference>
<gene>
    <name evidence="4" type="ORF">BLNAU_16674</name>
</gene>
<keyword evidence="5" id="KW-1185">Reference proteome</keyword>
<evidence type="ECO:0000259" key="3">
    <source>
        <dbReference type="PROSITE" id="PS50011"/>
    </source>
</evidence>
<dbReference type="Pfam" id="PF00069">
    <property type="entry name" value="Pkinase"/>
    <property type="match status" value="1"/>
</dbReference>
<feature type="transmembrane region" description="Helical" evidence="2">
    <location>
        <begin position="2256"/>
        <end position="2278"/>
    </location>
</feature>
<feature type="region of interest" description="Disordered" evidence="1">
    <location>
        <begin position="2450"/>
        <end position="2489"/>
    </location>
</feature>
<name>A0ABQ9XAK2_9EUKA</name>
<proteinExistence type="predicted"/>
<protein>
    <recommendedName>
        <fullName evidence="3">Protein kinase domain-containing protein</fullName>
    </recommendedName>
</protein>
<keyword evidence="2" id="KW-0812">Transmembrane</keyword>
<sequence>MTNCVLEGVVDGLDGTVTAPLSACHSFLCQNSSFSQIINSAQHEHNTSNFTHVGQTYNADVVSERFSVTHQAAPVMFIGCTITSTNPPKSFIFISMTNHSEDLTISNCTFRVTTTSSIYVRVVYFQTALGSFPTLTVDKLKSEYSATDTSPNTQSVISVARSATAHITGSNFTSQVGSSSRPLQFKGGTFILHIFGCVFSDAMTTGGGGVITINSGGELIMSDCLMERNQATGNGGCVSVGRQCITFHRCMMKNNRATRGGVLTSSGLTLGVWEDCAFEANVATEGQHFSGNDLVNNAGFSTYNSELIIGCTSTSASPKISYYSSATSNGFHPQEDILLPHPSTKSDYDQLMAVDLDGSGTTCSEEVPCQTLASAFAKISSTGRNKILVRTGAFSDSARTLSGSMELVGNGWIRDSSFFTTLTTAGMKVGGGGNVTLRSMTLLPSTDTTVVASMDEEGTLRFSFIRIDLLLSHLNSLVSISKGTTMLFRCWFNQVNLANSAFVFVSGSASLNVHGTYFMLIRRESGDGASCIDSESTGAISFETSDFGNCSSSGKAGVLHLKGKDGQGSISFRTTYFYNNIAKQSSLATDGSLIFAHDIILDGIATEQISTTALQSISPQISFLRLGVPDRLSPIANFGYSADGITFPLAGKYYQAVPISQFSSIKKMTEETFKYCTSVSPIMSGCTLPLDPLLAEDVVVKWRFGARQPSTSAETLVTVGQNATFYFSEGSITFDECPTCVQFVVLHSTGMFSLRFETLKFTCETTHIYVPLFSVSNGQLEIETCEIQTGLSFLDCSMVEATDGSILLKNTAFTQITTTGNGSVVHSTSTTVNIDSCSFEECSAKNGGVVWFEASGSHFLQVLHPPTSAFSTTFLNCGASEKGGALCVEGTTSLPNPIRFSTTTVNHARFSGSWSGSVGKDVYVGKSVFGSKPTSAILKFGGGSYSDWHHVEIEGRGADENELKDIGFLIPLPIVSVNGSVNETTTGLSGKDDEACKWTSTFCATLGFGIDILKSKYNGENIEMGVQYVWNMTYTENPMVVSDQSVVLTGTTATNQNKCDIHRTIVKMNDLSTTGSPLFTITNKAIFSVSNIDFFIKPENGLFTMDAAGDTLKIENSGMIASSGSVSSKSVVSVAGGSVWMKDISLNTSATGRSTFSSPLLHLHSEAGPIILQSISCSNIAISDSSSIVSFVTQFAVVMTDVTFDDCLVSSDESHLVFLEGTDFINQIIPSCWEGSFSSSTPLMDFWGKDSSLSSGDWKESSLMFYLFPPETVIVLNRDATNPSHHPNCGSALLSCQSLNSAFSSLRDTIRAVSIESEADLTEKIVVTSSCSFIASSSVQILKMAEAGSTEVNGPGVTLSINKLEIKCLSSSSVSSLFSVVSGTLEMEGCVIGSSSSLSPLSLPSSVASLIEIGSSGTVSFVASSVSHSAFTHASKGSSLIVQKGGSITLDTSSSISNVLSGGIGSHVLVFGDSFPSIAESEVMQRLKPTPPSSGYFSSEERNRLAGCVDGAVDGILFEWYPVHVGEQHVQTEGVDHLKGGHSALPQLTVNFAISRLGGDGSIILDSSLSFEETVTFPDLTIEITSNRVQNTRKEISVGSGGHFSVEHGHLTLSSLSFSTTIAASSFIVLSNSGSLSISACSFDGFSSPSSGSVLSASLGSTNTLSIVDTEFSDCNSEMDGGVIALTLSQSTKSSQIEIKASFSRCSCGDSKKGGWVFVAGHNLASQILPSNWEGHPTTFGDENENTLWGTDSKGDWVFLDGFCFGDLISAPNWLSVCSGLTSPENDSLLFGVDHKEPTNSSFHLLSLLYYLLPFRSSTIFAGSSGRDSNGCGQEARKCRRLETAHSHLSGTADFDLFVVGSASLTTLLVFAPNDLQLRPKSGRETIHVEEEGRFEDGNMAENHMLSVHRISFNLDTAKCSALFKTGVGQLVLTSCSFEKADGFDLEIVNLIGGEVSIDNTTFSSASFNRTPFVFSSFTHVEFAKVRFESCSGELFVEASGSGENSKMSFDSCHFSGNMDTIQLNTNSDEICTWSTGLVRLTNTSTTFRSVDFADGRGGGIRQEGGWSNLTNTTFSNFSPSHPLFPSARRNLFCSANGTVVVHVDNSEGKDLWIGGTNCSIKNGTETLLSPFFVPTLDSSQSKSEQNKKKQTFSLLISGTMLIPCGLSLEIFEEKGSTSDPSTVPLLLSESTTTSFNETTITLEVSLSSLEKALNSSLEWSGRLMFGVGMRTAEKFRVKVSRAEERKSQAKQAVSIIVPIAASLLVMLFLLLLILLLIRRHRKKTKESLASQKELDHIEQDGDGIKMDVFGDDMHEKWTGDIIKPDASTRSGIETFNDETVRDASEPSERSCRSDRNGVGGRMVEAMKCDGEFATSVVARTDTLFDRLHSESKKEMNKRVILVELTKALQKMRISLPDAEALTHLSSHWVMFDIDGQMLLQVKREKNKIVQPHHSHHSLQRPILHPPQQVGSLHSSSHLNNSSPHLTQNQPRESFFRLANESDVMSIDLSATQTNDNSAQTSTSSDEQEAHFENIALRHGFTQPVTQPDFEMATPQSNPRTDTAFEGLRWQAPEVVGSRVEVDREKAAVFSLGLIMWEVETEMVPFGEMDAVNAARQNETGCLPRMNLISDLKERELIQQCLQTDPSSRPSLSSLLSALSELPLTSSVDRKNDPHIS</sequence>
<feature type="region of interest" description="Disordered" evidence="1">
    <location>
        <begin position="2337"/>
        <end position="2357"/>
    </location>
</feature>
<keyword evidence="2" id="KW-0472">Membrane</keyword>
<accession>A0ABQ9XAK2</accession>
<keyword evidence="2" id="KW-1133">Transmembrane helix</keyword>
<feature type="compositionally biased region" description="Low complexity" evidence="1">
    <location>
        <begin position="2472"/>
        <end position="2483"/>
    </location>
</feature>
<dbReference type="Proteomes" id="UP001281761">
    <property type="component" value="Unassembled WGS sequence"/>
</dbReference>
<dbReference type="SUPFAM" id="SSF51126">
    <property type="entry name" value="Pectin lyase-like"/>
    <property type="match status" value="2"/>
</dbReference>
<feature type="domain" description="Protein kinase" evidence="3">
    <location>
        <begin position="2364"/>
        <end position="2665"/>
    </location>
</feature>
<dbReference type="InterPro" id="IPR000719">
    <property type="entry name" value="Prot_kinase_dom"/>
</dbReference>
<dbReference type="Gene3D" id="1.10.510.10">
    <property type="entry name" value="Transferase(Phosphotransferase) domain 1"/>
    <property type="match status" value="1"/>
</dbReference>
<evidence type="ECO:0000313" key="5">
    <source>
        <dbReference type="Proteomes" id="UP001281761"/>
    </source>
</evidence>
<reference evidence="4 5" key="1">
    <citation type="journal article" date="2022" name="bioRxiv">
        <title>Genomics of Preaxostyla Flagellates Illuminates Evolutionary Transitions and the Path Towards Mitochondrial Loss.</title>
        <authorList>
            <person name="Novak L.V.F."/>
            <person name="Treitli S.C."/>
            <person name="Pyrih J."/>
            <person name="Halakuc P."/>
            <person name="Pipaliya S.V."/>
            <person name="Vacek V."/>
            <person name="Brzon O."/>
            <person name="Soukal P."/>
            <person name="Eme L."/>
            <person name="Dacks J.B."/>
            <person name="Karnkowska A."/>
            <person name="Elias M."/>
            <person name="Hampl V."/>
        </authorList>
    </citation>
    <scope>NUCLEOTIDE SEQUENCE [LARGE SCALE GENOMIC DNA]</scope>
    <source>
        <strain evidence="4">NAU3</strain>
        <tissue evidence="4">Gut</tissue>
    </source>
</reference>
<evidence type="ECO:0000313" key="4">
    <source>
        <dbReference type="EMBL" id="KAK2948419.1"/>
    </source>
</evidence>
<dbReference type="EMBL" id="JARBJD010000177">
    <property type="protein sequence ID" value="KAK2948419.1"/>
    <property type="molecule type" value="Genomic_DNA"/>
</dbReference>
<comment type="caution">
    <text evidence="4">The sequence shown here is derived from an EMBL/GenBank/DDBJ whole genome shotgun (WGS) entry which is preliminary data.</text>
</comment>
<dbReference type="InterPro" id="IPR050167">
    <property type="entry name" value="Ser_Thr_protein_kinase"/>
</dbReference>